<reference evidence="9 10" key="1">
    <citation type="journal article" date="2016" name="Nat. Commun.">
        <title>Thousands of microbial genomes shed light on interconnected biogeochemical processes in an aquifer system.</title>
        <authorList>
            <person name="Anantharaman K."/>
            <person name="Brown C.T."/>
            <person name="Hug L.A."/>
            <person name="Sharon I."/>
            <person name="Castelle C.J."/>
            <person name="Probst A.J."/>
            <person name="Thomas B.C."/>
            <person name="Singh A."/>
            <person name="Wilkins M.J."/>
            <person name="Karaoz U."/>
            <person name="Brodie E.L."/>
            <person name="Williams K.H."/>
            <person name="Hubbard S.S."/>
            <person name="Banfield J.F."/>
        </authorList>
    </citation>
    <scope>NUCLEOTIDE SEQUENCE [LARGE SCALE GENOMIC DNA]</scope>
</reference>
<evidence type="ECO:0000256" key="5">
    <source>
        <dbReference type="ARBA" id="ARBA00023239"/>
    </source>
</evidence>
<dbReference type="InterPro" id="IPR050073">
    <property type="entry name" value="2-IPM_HCS-like"/>
</dbReference>
<keyword evidence="2 6" id="KW-0479">Metal-binding</keyword>
<keyword evidence="5 6" id="KW-0456">Lyase</keyword>
<dbReference type="STRING" id="1802114.A2719_01025"/>
<evidence type="ECO:0000259" key="8">
    <source>
        <dbReference type="PROSITE" id="PS50991"/>
    </source>
</evidence>
<dbReference type="GO" id="GO:0030145">
    <property type="term" value="F:manganese ion binding"/>
    <property type="evidence" value="ECO:0007669"/>
    <property type="project" value="UniProtKB-UniRule"/>
</dbReference>
<feature type="binding site" evidence="6">
    <location>
        <position position="167"/>
    </location>
    <ligand>
        <name>substrate</name>
    </ligand>
</feature>
<feature type="binding site" evidence="6">
    <location>
        <position position="13"/>
    </location>
    <ligand>
        <name>Mn(2+)</name>
        <dbReference type="ChEBI" id="CHEBI:29035"/>
    </ligand>
</feature>
<feature type="domain" description="Pyruvate carboxyltransferase" evidence="8">
    <location>
        <begin position="4"/>
        <end position="255"/>
    </location>
</feature>
<evidence type="ECO:0000256" key="3">
    <source>
        <dbReference type="ARBA" id="ARBA00022797"/>
    </source>
</evidence>
<dbReference type="InterPro" id="IPR013785">
    <property type="entry name" value="Aldolase_TIM"/>
</dbReference>
<evidence type="ECO:0000256" key="2">
    <source>
        <dbReference type="ARBA" id="ARBA00022723"/>
    </source>
</evidence>
<dbReference type="InterPro" id="IPR035685">
    <property type="entry name" value="DRE_TIM_HOA"/>
</dbReference>
<dbReference type="SUPFAM" id="SSF51569">
    <property type="entry name" value="Aldolase"/>
    <property type="match status" value="1"/>
</dbReference>
<dbReference type="GO" id="GO:0008701">
    <property type="term" value="F:4-hydroxy-2-oxovalerate aldolase activity"/>
    <property type="evidence" value="ECO:0007669"/>
    <property type="project" value="UniProtKB-UniRule"/>
</dbReference>
<feature type="active site" description="Proton acceptor" evidence="6">
    <location>
        <position position="16"/>
    </location>
</feature>
<evidence type="ECO:0000256" key="6">
    <source>
        <dbReference type="HAMAP-Rule" id="MF_01656"/>
    </source>
</evidence>
<dbReference type="PANTHER" id="PTHR10277">
    <property type="entry name" value="HOMOCITRATE SYNTHASE-RELATED"/>
    <property type="match status" value="1"/>
</dbReference>
<dbReference type="PANTHER" id="PTHR10277:SF9">
    <property type="entry name" value="2-ISOPROPYLMALATE SYNTHASE 1, CHLOROPLASTIC-RELATED"/>
    <property type="match status" value="1"/>
</dbReference>
<dbReference type="Pfam" id="PF07836">
    <property type="entry name" value="DmpG_comm"/>
    <property type="match status" value="1"/>
</dbReference>
<organism evidence="9 10">
    <name type="scientific">Candidatus Ryanbacteria bacterium RIFCSPHIGHO2_01_FULL_45_22</name>
    <dbReference type="NCBI Taxonomy" id="1802114"/>
    <lineage>
        <taxon>Bacteria</taxon>
        <taxon>Candidatus Ryaniibacteriota</taxon>
    </lineage>
</organism>
<evidence type="ECO:0000313" key="10">
    <source>
        <dbReference type="Proteomes" id="UP000177480"/>
    </source>
</evidence>
<dbReference type="EMBL" id="MHNK01000019">
    <property type="protein sequence ID" value="OGZ43257.1"/>
    <property type="molecule type" value="Genomic_DNA"/>
</dbReference>
<dbReference type="HAMAP" id="MF_01656">
    <property type="entry name" value="HOA"/>
    <property type="match status" value="1"/>
</dbReference>
<accession>A0A1G2FZI6</accession>
<dbReference type="NCBIfam" id="NF006049">
    <property type="entry name" value="PRK08195.1"/>
    <property type="match status" value="1"/>
</dbReference>
<feature type="site" description="Transition state stabilizer" evidence="6">
    <location>
        <position position="12"/>
    </location>
</feature>
<dbReference type="GO" id="GO:0003852">
    <property type="term" value="F:2-isopropylmalate synthase activity"/>
    <property type="evidence" value="ECO:0007669"/>
    <property type="project" value="TreeGrafter"/>
</dbReference>
<evidence type="ECO:0000256" key="4">
    <source>
        <dbReference type="ARBA" id="ARBA00023211"/>
    </source>
</evidence>
<feature type="binding site" evidence="6">
    <location>
        <position position="194"/>
    </location>
    <ligand>
        <name>Mn(2+)</name>
        <dbReference type="ChEBI" id="CHEBI:29035"/>
    </ligand>
</feature>
<feature type="binding site" evidence="6">
    <location>
        <position position="194"/>
    </location>
    <ligand>
        <name>substrate</name>
    </ligand>
</feature>
<dbReference type="Gene3D" id="1.10.8.60">
    <property type="match status" value="1"/>
</dbReference>
<dbReference type="EC" id="4.1.3.39" evidence="6 7"/>
<comment type="caution">
    <text evidence="9">The sequence shown here is derived from an EMBL/GenBank/DDBJ whole genome shotgun (WGS) entry which is preliminary data.</text>
</comment>
<dbReference type="Pfam" id="PF00682">
    <property type="entry name" value="HMGL-like"/>
    <property type="match status" value="1"/>
</dbReference>
<gene>
    <name evidence="9" type="ORF">A2719_01025</name>
</gene>
<dbReference type="AlphaFoldDB" id="A0A1G2FZI6"/>
<dbReference type="InterPro" id="IPR017629">
    <property type="entry name" value="4OH_2_O-val_aldolase"/>
</dbReference>
<name>A0A1G2FZI6_9BACT</name>
<sequence>MNKPIFFDSTLRDGSHVVRHQISIETITEYCKMIDGSGVYAVIVGHGNGLGASTLQVGRSLHSDLEMISAARAALHETKLGAFMLPGFGTIKDDLAPALDAGVDLVCVGVHCTEADVTQQYIEYVTGRGKEAIGVLMMYHRAPKERLLEEAKKMQSYGARAVILMDSAGSSTVDMVRQTVEYLVRHLQIPVGFHAHNNLSMAVANSFVALESGATIIDGTTRGFGAGAGNCQLEAVVALLQKNGIDAGVELYKLLDAGEKVLKPIMTKPQGIDPVSIVSGLAGVFSGFAPHVKRAAEEFGVDPRDIFMELGRRNVVAGQEDIIVDVAVELAKRQTQNV</sequence>
<feature type="binding site" evidence="6">
    <location>
        <position position="196"/>
    </location>
    <ligand>
        <name>Mn(2+)</name>
        <dbReference type="ChEBI" id="CHEBI:29035"/>
    </ligand>
</feature>
<evidence type="ECO:0000256" key="7">
    <source>
        <dbReference type="NCBIfam" id="TIGR03217"/>
    </source>
</evidence>
<dbReference type="SUPFAM" id="SSF89000">
    <property type="entry name" value="post-HMGL domain-like"/>
    <property type="match status" value="1"/>
</dbReference>
<comment type="catalytic activity">
    <reaction evidence="6">
        <text>(S)-4-hydroxy-2-oxopentanoate = acetaldehyde + pyruvate</text>
        <dbReference type="Rhea" id="RHEA:22624"/>
        <dbReference type="ChEBI" id="CHEBI:15343"/>
        <dbReference type="ChEBI" id="CHEBI:15361"/>
        <dbReference type="ChEBI" id="CHEBI:73143"/>
        <dbReference type="EC" id="4.1.3.39"/>
    </reaction>
</comment>
<dbReference type="Gene3D" id="3.20.20.70">
    <property type="entry name" value="Aldolase class I"/>
    <property type="match status" value="1"/>
</dbReference>
<dbReference type="Proteomes" id="UP000177480">
    <property type="component" value="Unassembled WGS sequence"/>
</dbReference>
<proteinExistence type="inferred from homology"/>
<dbReference type="GO" id="GO:0009098">
    <property type="term" value="P:L-leucine biosynthetic process"/>
    <property type="evidence" value="ECO:0007669"/>
    <property type="project" value="TreeGrafter"/>
</dbReference>
<comment type="similarity">
    <text evidence="1 6">Belongs to the 4-hydroxy-2-oxovalerate aldolase family.</text>
</comment>
<feature type="binding site" evidence="6">
    <location>
        <begin position="12"/>
        <end position="13"/>
    </location>
    <ligand>
        <name>substrate</name>
    </ligand>
</feature>
<evidence type="ECO:0000313" key="9">
    <source>
        <dbReference type="EMBL" id="OGZ43257.1"/>
    </source>
</evidence>
<protein>
    <recommendedName>
        <fullName evidence="6 7">4-hydroxy-2-oxovalerate aldolase</fullName>
        <shortName evidence="6">HOA</shortName>
        <ecNumber evidence="6 7">4.1.3.39</ecNumber>
    </recommendedName>
    <alternativeName>
        <fullName evidence="6">4-hydroxy-2-keto-pentanoic acid aldolase</fullName>
    </alternativeName>
    <alternativeName>
        <fullName evidence="6">4-hydroxy-2-oxopentanoate aldolase</fullName>
    </alternativeName>
</protein>
<dbReference type="NCBIfam" id="TIGR03217">
    <property type="entry name" value="4OH_2_O_val_ald"/>
    <property type="match status" value="1"/>
</dbReference>
<comment type="caution">
    <text evidence="6">Lacks conserved residue(s) required for the propagation of feature annotation.</text>
</comment>
<evidence type="ECO:0000256" key="1">
    <source>
        <dbReference type="ARBA" id="ARBA00008944"/>
    </source>
</evidence>
<keyword evidence="3 6" id="KW-0058">Aromatic hydrocarbons catabolism</keyword>
<keyword evidence="4 6" id="KW-0464">Manganese</keyword>
<dbReference type="CDD" id="cd07943">
    <property type="entry name" value="DRE_TIM_HOA"/>
    <property type="match status" value="1"/>
</dbReference>
<dbReference type="InterPro" id="IPR012425">
    <property type="entry name" value="DmpG_comm"/>
</dbReference>
<dbReference type="InterPro" id="IPR000891">
    <property type="entry name" value="PYR_CT"/>
</dbReference>
<dbReference type="PROSITE" id="PS50991">
    <property type="entry name" value="PYR_CT"/>
    <property type="match status" value="1"/>
</dbReference>